<accession>A0A352IN08</accession>
<dbReference type="InterPro" id="IPR010710">
    <property type="entry name" value="DUF1289"/>
</dbReference>
<evidence type="ECO:0000313" key="2">
    <source>
        <dbReference type="Proteomes" id="UP000263489"/>
    </source>
</evidence>
<organism evidence="1 2">
    <name type="scientific">Marinobacter adhaerens</name>
    <dbReference type="NCBI Taxonomy" id="1033846"/>
    <lineage>
        <taxon>Bacteria</taxon>
        <taxon>Pseudomonadati</taxon>
        <taxon>Pseudomonadota</taxon>
        <taxon>Gammaproteobacteria</taxon>
        <taxon>Pseudomonadales</taxon>
        <taxon>Marinobacteraceae</taxon>
        <taxon>Marinobacter</taxon>
    </lineage>
</organism>
<comment type="caution">
    <text evidence="1">The sequence shown here is derived from an EMBL/GenBank/DDBJ whole genome shotgun (WGS) entry which is preliminary data.</text>
</comment>
<dbReference type="Proteomes" id="UP000263489">
    <property type="component" value="Unassembled WGS sequence"/>
</dbReference>
<gene>
    <name evidence="1" type="ORF">DC045_00625</name>
</gene>
<dbReference type="EMBL" id="DNNA01000016">
    <property type="protein sequence ID" value="HBC32841.1"/>
    <property type="molecule type" value="Genomic_DNA"/>
</dbReference>
<name>A0A352IN08_9GAMM</name>
<dbReference type="AlphaFoldDB" id="A0A352IN08"/>
<dbReference type="PANTHER" id="PTHR35175">
    <property type="entry name" value="DUF1289 DOMAIN-CONTAINING PROTEIN"/>
    <property type="match status" value="1"/>
</dbReference>
<protein>
    <submittedName>
        <fullName evidence="1">DUF1289 domain-containing protein</fullName>
    </submittedName>
</protein>
<evidence type="ECO:0000313" key="1">
    <source>
        <dbReference type="EMBL" id="HBC32841.1"/>
    </source>
</evidence>
<sequence>MKISDKVRSPCVSICALDEDDVCVGCHRSGDEITRWTRMDNEERREVLRRVAEREKKSLIHG</sequence>
<reference evidence="1 2" key="1">
    <citation type="journal article" date="2018" name="Nat. Biotechnol.">
        <title>A standardized bacterial taxonomy based on genome phylogeny substantially revises the tree of life.</title>
        <authorList>
            <person name="Parks D.H."/>
            <person name="Chuvochina M."/>
            <person name="Waite D.W."/>
            <person name="Rinke C."/>
            <person name="Skarshewski A."/>
            <person name="Chaumeil P.A."/>
            <person name="Hugenholtz P."/>
        </authorList>
    </citation>
    <scope>NUCLEOTIDE SEQUENCE [LARGE SCALE GENOMIC DNA]</scope>
    <source>
        <strain evidence="1">UBA9380</strain>
    </source>
</reference>
<dbReference type="PANTHER" id="PTHR35175:SF2">
    <property type="entry name" value="DUF1289 DOMAIN-CONTAINING PROTEIN"/>
    <property type="match status" value="1"/>
</dbReference>
<proteinExistence type="predicted"/>
<dbReference type="Pfam" id="PF06945">
    <property type="entry name" value="DUF1289"/>
    <property type="match status" value="1"/>
</dbReference>